<keyword evidence="2" id="KW-1185">Reference proteome</keyword>
<organism evidence="1 2">
    <name type="scientific">Ectocarpus siliculosus</name>
    <name type="common">Brown alga</name>
    <name type="synonym">Conferva siliculosa</name>
    <dbReference type="NCBI Taxonomy" id="2880"/>
    <lineage>
        <taxon>Eukaryota</taxon>
        <taxon>Sar</taxon>
        <taxon>Stramenopiles</taxon>
        <taxon>Ochrophyta</taxon>
        <taxon>PX clade</taxon>
        <taxon>Phaeophyceae</taxon>
        <taxon>Ectocarpales</taxon>
        <taxon>Ectocarpaceae</taxon>
        <taxon>Ectocarpus</taxon>
    </lineage>
</organism>
<reference evidence="1 2" key="1">
    <citation type="journal article" date="2010" name="Nature">
        <title>The Ectocarpus genome and the independent evolution of multicellularity in brown algae.</title>
        <authorList>
            <person name="Cock J.M."/>
            <person name="Sterck L."/>
            <person name="Rouze P."/>
            <person name="Scornet D."/>
            <person name="Allen A.E."/>
            <person name="Amoutzias G."/>
            <person name="Anthouard V."/>
            <person name="Artiguenave F."/>
            <person name="Aury J.M."/>
            <person name="Badger J.H."/>
            <person name="Beszteri B."/>
            <person name="Billiau K."/>
            <person name="Bonnet E."/>
            <person name="Bothwell J.H."/>
            <person name="Bowler C."/>
            <person name="Boyen C."/>
            <person name="Brownlee C."/>
            <person name="Carrano C.J."/>
            <person name="Charrier B."/>
            <person name="Cho G.Y."/>
            <person name="Coelho S.M."/>
            <person name="Collen J."/>
            <person name="Corre E."/>
            <person name="Da Silva C."/>
            <person name="Delage L."/>
            <person name="Delaroque N."/>
            <person name="Dittami S.M."/>
            <person name="Doulbeau S."/>
            <person name="Elias M."/>
            <person name="Farnham G."/>
            <person name="Gachon C.M."/>
            <person name="Gschloessl B."/>
            <person name="Heesch S."/>
            <person name="Jabbari K."/>
            <person name="Jubin C."/>
            <person name="Kawai H."/>
            <person name="Kimura K."/>
            <person name="Kloareg B."/>
            <person name="Kupper F.C."/>
            <person name="Lang D."/>
            <person name="Le Bail A."/>
            <person name="Leblanc C."/>
            <person name="Lerouge P."/>
            <person name="Lohr M."/>
            <person name="Lopez P.J."/>
            <person name="Martens C."/>
            <person name="Maumus F."/>
            <person name="Michel G."/>
            <person name="Miranda-Saavedra D."/>
            <person name="Morales J."/>
            <person name="Moreau H."/>
            <person name="Motomura T."/>
            <person name="Nagasato C."/>
            <person name="Napoli C.A."/>
            <person name="Nelson D.R."/>
            <person name="Nyvall-Collen P."/>
            <person name="Peters A.F."/>
            <person name="Pommier C."/>
            <person name="Potin P."/>
            <person name="Poulain J."/>
            <person name="Quesneville H."/>
            <person name="Read B."/>
            <person name="Rensing S.A."/>
            <person name="Ritter A."/>
            <person name="Rousvoal S."/>
            <person name="Samanta M."/>
            <person name="Samson G."/>
            <person name="Schroeder D.C."/>
            <person name="Segurens B."/>
            <person name="Strittmatter M."/>
            <person name="Tonon T."/>
            <person name="Tregear J.W."/>
            <person name="Valentin K."/>
            <person name="von Dassow P."/>
            <person name="Yamagishi T."/>
            <person name="Van de Peer Y."/>
            <person name="Wincker P."/>
        </authorList>
    </citation>
    <scope>NUCLEOTIDE SEQUENCE [LARGE SCALE GENOMIC DNA]</scope>
    <source>
        <strain evidence="2">Ec32 / CCAP1310/4</strain>
    </source>
</reference>
<dbReference type="Proteomes" id="UP000002630">
    <property type="component" value="Linkage Group LG01"/>
</dbReference>
<dbReference type="AlphaFoldDB" id="D8LBS4"/>
<sequence>MEKEIQSLREHQVADLVTVDTLPSGASPIGSRWVNLSRCSKVCVADRCSTHPTFGLD</sequence>
<gene>
    <name evidence="1" type="ORF">Esi_0000_0619</name>
</gene>
<proteinExistence type="predicted"/>
<evidence type="ECO:0000313" key="2">
    <source>
        <dbReference type="Proteomes" id="UP000002630"/>
    </source>
</evidence>
<dbReference type="EMBL" id="FN647682">
    <property type="protein sequence ID" value="CBN76783.1"/>
    <property type="molecule type" value="Genomic_DNA"/>
</dbReference>
<accession>D8LBS4</accession>
<evidence type="ECO:0000313" key="1">
    <source>
        <dbReference type="EMBL" id="CBN76783.1"/>
    </source>
</evidence>
<name>D8LBS4_ECTSI</name>
<protein>
    <submittedName>
        <fullName evidence="1">Uncharacterized protein</fullName>
    </submittedName>
</protein>
<dbReference type="InParanoid" id="D8LBS4"/>
<dbReference type="EMBL" id="FN649726">
    <property type="protein sequence ID" value="CBN76783.1"/>
    <property type="molecule type" value="Genomic_DNA"/>
</dbReference>